<evidence type="ECO:0000256" key="5">
    <source>
        <dbReference type="ARBA" id="ARBA00021796"/>
    </source>
</evidence>
<keyword evidence="20" id="KW-1185">Reference proteome</keyword>
<dbReference type="SMART" id="SM00559">
    <property type="entry name" value="Ku78"/>
    <property type="match status" value="1"/>
</dbReference>
<dbReference type="Gene3D" id="2.40.290.10">
    <property type="match status" value="1"/>
</dbReference>
<dbReference type="PIRSF" id="PIRSF003033">
    <property type="entry name" value="Ku70"/>
    <property type="match status" value="1"/>
</dbReference>
<evidence type="ECO:0000256" key="1">
    <source>
        <dbReference type="ARBA" id="ARBA00004123"/>
    </source>
</evidence>
<dbReference type="SUPFAM" id="SSF68906">
    <property type="entry name" value="SAP domain"/>
    <property type="match status" value="1"/>
</dbReference>
<keyword evidence="6" id="KW-0158">Chromosome</keyword>
<dbReference type="Gene3D" id="1.10.1600.10">
    <property type="match status" value="1"/>
</dbReference>
<keyword evidence="14" id="KW-0233">DNA recombination</keyword>
<evidence type="ECO:0000256" key="10">
    <source>
        <dbReference type="ARBA" id="ARBA00022806"/>
    </source>
</evidence>
<evidence type="ECO:0000256" key="12">
    <source>
        <dbReference type="ARBA" id="ARBA00022895"/>
    </source>
</evidence>
<evidence type="ECO:0000256" key="8">
    <source>
        <dbReference type="ARBA" id="ARBA00022763"/>
    </source>
</evidence>
<keyword evidence="10" id="KW-0347">Helicase</keyword>
<sequence length="677" mass="75675">MASYDTWDKIDEEEDQELQDFSAYETNRDVILFCIDCSPSMLELYDDPVYEGVQTCHLYKALDAAMQIEKKKIISGPNDSIGILLFNTTRKTEITKGQGAEIKKGTFLYQPISLLSAPKVLELAQLLEACQEDPEELRKTLPPLETGRVPMGDVFTSCNWVLRDGAPKTASKRIFLITDEDSPHPNKKGNNQLATSARTTLIDLAQAGVTVEPFFIGTEEKPFDVAKFYRSVLLPNNVEEEEDLQEGASVLPESISISRIEDLLSQMRFREVPKRALFSVPFQLADGFTIGIKGYGLVTEQKIGAYKHFYDLGDRMEVASSVPETMDEDRQTPVAKPKIMLGVDLGGASAQDKEQTPLDGEPPAFGARVVKAGNRPFFTADEVRSFRTMELEPGIKLLGFKDKEELHFEDNVKHSQFVYPDEMAYSGSKRTFSALLKSMVKKDKIAIALCLTRRNATPSFCALLPQVAKPSSAQDMSYKILTWSQEEFTDKSGWTDPAGFHVIPLPFADDIRQANDEVAHRASQELQDTAFAWVDKLVVKNGSYPPDSYPNPTLAFFHDQLEATAFREEYDPDSFEDLTLPPVKQIHKRAGALLRKWKEALSHDETVNAVAPATGTKRKAEAAVPLDEDEVRKMHEKGTLAKLRVSELKEFLGSKGQPNSGLKAVLVERVETWLSQN</sequence>
<name>A0A8H5F8F5_9AGAR</name>
<dbReference type="GO" id="GO:0003690">
    <property type="term" value="F:double-stranded DNA binding"/>
    <property type="evidence" value="ECO:0007669"/>
    <property type="project" value="TreeGrafter"/>
</dbReference>
<evidence type="ECO:0000256" key="2">
    <source>
        <dbReference type="ARBA" id="ARBA00004574"/>
    </source>
</evidence>
<dbReference type="GO" id="GO:0003684">
    <property type="term" value="F:damaged DNA binding"/>
    <property type="evidence" value="ECO:0007669"/>
    <property type="project" value="InterPro"/>
</dbReference>
<dbReference type="AlphaFoldDB" id="A0A8H5F8F5"/>
<evidence type="ECO:0000256" key="9">
    <source>
        <dbReference type="ARBA" id="ARBA00022801"/>
    </source>
</evidence>
<proteinExistence type="inferred from homology"/>
<feature type="domain" description="SAP" evidence="18">
    <location>
        <begin position="640"/>
        <end position="674"/>
    </location>
</feature>
<evidence type="ECO:0000256" key="13">
    <source>
        <dbReference type="ARBA" id="ARBA00023125"/>
    </source>
</evidence>
<keyword evidence="12" id="KW-0779">Telomere</keyword>
<protein>
    <recommendedName>
        <fullName evidence="5">ATP-dependent DNA helicase II subunit 1</fullName>
        <ecNumber evidence="4">3.6.4.12</ecNumber>
    </recommendedName>
    <alternativeName>
        <fullName evidence="17">ATP-dependent DNA helicase II subunit Ku70</fullName>
    </alternativeName>
</protein>
<dbReference type="InterPro" id="IPR036465">
    <property type="entry name" value="vWFA_dom_sf"/>
</dbReference>
<dbReference type="GO" id="GO:0006303">
    <property type="term" value="P:double-strand break repair via nonhomologous end joining"/>
    <property type="evidence" value="ECO:0007669"/>
    <property type="project" value="InterPro"/>
</dbReference>
<dbReference type="GO" id="GO:0003678">
    <property type="term" value="F:DNA helicase activity"/>
    <property type="evidence" value="ECO:0007669"/>
    <property type="project" value="UniProtKB-EC"/>
</dbReference>
<dbReference type="EC" id="3.6.4.12" evidence="4"/>
<keyword evidence="15" id="KW-0234">DNA repair</keyword>
<dbReference type="SMART" id="SM00513">
    <property type="entry name" value="SAP"/>
    <property type="match status" value="1"/>
</dbReference>
<dbReference type="SUPFAM" id="SSF100939">
    <property type="entry name" value="SPOC domain-like"/>
    <property type="match status" value="1"/>
</dbReference>
<dbReference type="InterPro" id="IPR006165">
    <property type="entry name" value="Ku70"/>
</dbReference>
<dbReference type="InterPro" id="IPR016194">
    <property type="entry name" value="SPOC-like_C_dom_sf"/>
</dbReference>
<comment type="caution">
    <text evidence="19">The sequence shown here is derived from an EMBL/GenBank/DDBJ whole genome shotgun (WGS) entry which is preliminary data.</text>
</comment>
<evidence type="ECO:0000256" key="16">
    <source>
        <dbReference type="ARBA" id="ARBA00023242"/>
    </source>
</evidence>
<comment type="subcellular location">
    <subcellularLocation>
        <location evidence="2">Chromosome</location>
        <location evidence="2">Telomere</location>
    </subcellularLocation>
    <subcellularLocation>
        <location evidence="1">Nucleus</location>
    </subcellularLocation>
</comment>
<evidence type="ECO:0000313" key="20">
    <source>
        <dbReference type="Proteomes" id="UP000567179"/>
    </source>
</evidence>
<dbReference type="GO" id="GO:0006310">
    <property type="term" value="P:DNA recombination"/>
    <property type="evidence" value="ECO:0007669"/>
    <property type="project" value="UniProtKB-KW"/>
</dbReference>
<accession>A0A8H5F8F5</accession>
<dbReference type="EMBL" id="JAACJJ010000014">
    <property type="protein sequence ID" value="KAF5327610.1"/>
    <property type="molecule type" value="Genomic_DNA"/>
</dbReference>
<evidence type="ECO:0000256" key="17">
    <source>
        <dbReference type="ARBA" id="ARBA00031811"/>
    </source>
</evidence>
<evidence type="ECO:0000256" key="4">
    <source>
        <dbReference type="ARBA" id="ARBA00012551"/>
    </source>
</evidence>
<keyword evidence="16" id="KW-0539">Nucleus</keyword>
<keyword evidence="8" id="KW-0227">DNA damage</keyword>
<evidence type="ECO:0000256" key="15">
    <source>
        <dbReference type="ARBA" id="ARBA00023204"/>
    </source>
</evidence>
<dbReference type="PROSITE" id="PS50800">
    <property type="entry name" value="SAP"/>
    <property type="match status" value="1"/>
</dbReference>
<dbReference type="InterPro" id="IPR005161">
    <property type="entry name" value="Ku_N"/>
</dbReference>
<dbReference type="Pfam" id="PF02037">
    <property type="entry name" value="SAP"/>
    <property type="match status" value="1"/>
</dbReference>
<dbReference type="InterPro" id="IPR006164">
    <property type="entry name" value="DNA_bd_Ku70/Ku80"/>
</dbReference>
<dbReference type="InterPro" id="IPR003034">
    <property type="entry name" value="SAP_dom"/>
</dbReference>
<dbReference type="Pfam" id="PF03731">
    <property type="entry name" value="Ku_N"/>
    <property type="match status" value="1"/>
</dbReference>
<dbReference type="GO" id="GO:0016787">
    <property type="term" value="F:hydrolase activity"/>
    <property type="evidence" value="ECO:0007669"/>
    <property type="project" value="UniProtKB-KW"/>
</dbReference>
<dbReference type="PANTHER" id="PTHR12604">
    <property type="entry name" value="KU AUTOANTIGEN DNA HELICASE"/>
    <property type="match status" value="1"/>
</dbReference>
<evidence type="ECO:0000256" key="7">
    <source>
        <dbReference type="ARBA" id="ARBA00022741"/>
    </source>
</evidence>
<dbReference type="OrthoDB" id="761538at2759"/>
<evidence type="ECO:0000256" key="11">
    <source>
        <dbReference type="ARBA" id="ARBA00022840"/>
    </source>
</evidence>
<evidence type="ECO:0000313" key="19">
    <source>
        <dbReference type="EMBL" id="KAF5327610.1"/>
    </source>
</evidence>
<dbReference type="Gene3D" id="1.10.720.30">
    <property type="entry name" value="SAP domain"/>
    <property type="match status" value="1"/>
</dbReference>
<dbReference type="GO" id="GO:0005524">
    <property type="term" value="F:ATP binding"/>
    <property type="evidence" value="ECO:0007669"/>
    <property type="project" value="UniProtKB-KW"/>
</dbReference>
<evidence type="ECO:0000256" key="14">
    <source>
        <dbReference type="ARBA" id="ARBA00023172"/>
    </source>
</evidence>
<comment type="similarity">
    <text evidence="3">Belongs to the ku70 family.</text>
</comment>
<evidence type="ECO:0000256" key="3">
    <source>
        <dbReference type="ARBA" id="ARBA00005240"/>
    </source>
</evidence>
<gene>
    <name evidence="19" type="ORF">D9619_005038</name>
</gene>
<dbReference type="PANTHER" id="PTHR12604:SF2">
    <property type="entry name" value="X-RAY REPAIR CROSS-COMPLEMENTING PROTEIN 6"/>
    <property type="match status" value="1"/>
</dbReference>
<evidence type="ECO:0000256" key="6">
    <source>
        <dbReference type="ARBA" id="ARBA00022454"/>
    </source>
</evidence>
<keyword evidence="11" id="KW-0067">ATP-binding</keyword>
<dbReference type="InterPro" id="IPR005160">
    <property type="entry name" value="Ku_C"/>
</dbReference>
<dbReference type="GO" id="GO:0000723">
    <property type="term" value="P:telomere maintenance"/>
    <property type="evidence" value="ECO:0007669"/>
    <property type="project" value="InterPro"/>
</dbReference>
<dbReference type="Proteomes" id="UP000567179">
    <property type="component" value="Unassembled WGS sequence"/>
</dbReference>
<dbReference type="GO" id="GO:0042162">
    <property type="term" value="F:telomeric DNA binding"/>
    <property type="evidence" value="ECO:0007669"/>
    <property type="project" value="InterPro"/>
</dbReference>
<keyword evidence="13" id="KW-0238">DNA-binding</keyword>
<dbReference type="Gene3D" id="3.40.50.410">
    <property type="entry name" value="von Willebrand factor, type A domain"/>
    <property type="match status" value="1"/>
</dbReference>
<dbReference type="Pfam" id="PF03730">
    <property type="entry name" value="Ku_C"/>
    <property type="match status" value="1"/>
</dbReference>
<dbReference type="InterPro" id="IPR027388">
    <property type="entry name" value="Ku70_bridge/pillars_dom_sf"/>
</dbReference>
<reference evidence="19 20" key="1">
    <citation type="journal article" date="2020" name="ISME J.">
        <title>Uncovering the hidden diversity of litter-decomposition mechanisms in mushroom-forming fungi.</title>
        <authorList>
            <person name="Floudas D."/>
            <person name="Bentzer J."/>
            <person name="Ahren D."/>
            <person name="Johansson T."/>
            <person name="Persson P."/>
            <person name="Tunlid A."/>
        </authorList>
    </citation>
    <scope>NUCLEOTIDE SEQUENCE [LARGE SCALE GENOMIC DNA]</scope>
    <source>
        <strain evidence="19 20">CBS 101986</strain>
    </source>
</reference>
<organism evidence="19 20">
    <name type="scientific">Psilocybe cf. subviscida</name>
    <dbReference type="NCBI Taxonomy" id="2480587"/>
    <lineage>
        <taxon>Eukaryota</taxon>
        <taxon>Fungi</taxon>
        <taxon>Dikarya</taxon>
        <taxon>Basidiomycota</taxon>
        <taxon>Agaricomycotina</taxon>
        <taxon>Agaricomycetes</taxon>
        <taxon>Agaricomycetidae</taxon>
        <taxon>Agaricales</taxon>
        <taxon>Agaricineae</taxon>
        <taxon>Strophariaceae</taxon>
        <taxon>Psilocybe</taxon>
    </lineage>
</organism>
<keyword evidence="7" id="KW-0547">Nucleotide-binding</keyword>
<dbReference type="Pfam" id="PF02735">
    <property type="entry name" value="Ku"/>
    <property type="match status" value="1"/>
</dbReference>
<dbReference type="InterPro" id="IPR047087">
    <property type="entry name" value="KU70_core_dom"/>
</dbReference>
<dbReference type="SUPFAM" id="SSF53300">
    <property type="entry name" value="vWA-like"/>
    <property type="match status" value="1"/>
</dbReference>
<dbReference type="GO" id="GO:0000781">
    <property type="term" value="C:chromosome, telomeric region"/>
    <property type="evidence" value="ECO:0007669"/>
    <property type="project" value="UniProtKB-SubCell"/>
</dbReference>
<dbReference type="GO" id="GO:0043564">
    <property type="term" value="C:Ku70:Ku80 complex"/>
    <property type="evidence" value="ECO:0007669"/>
    <property type="project" value="InterPro"/>
</dbReference>
<keyword evidence="9" id="KW-0378">Hydrolase</keyword>
<evidence type="ECO:0000259" key="18">
    <source>
        <dbReference type="PROSITE" id="PS50800"/>
    </source>
</evidence>
<dbReference type="InterPro" id="IPR036361">
    <property type="entry name" value="SAP_dom_sf"/>
</dbReference>
<dbReference type="Gene3D" id="4.10.970.10">
    <property type="entry name" value="Ku70, bridge and pillars"/>
    <property type="match status" value="1"/>
</dbReference>
<dbReference type="CDD" id="cd00788">
    <property type="entry name" value="KU70"/>
    <property type="match status" value="1"/>
</dbReference>